<dbReference type="InterPro" id="IPR036942">
    <property type="entry name" value="Beta-barrel_TonB_sf"/>
</dbReference>
<dbReference type="OrthoDB" id="9768177at2"/>
<dbReference type="Pfam" id="PF13715">
    <property type="entry name" value="CarbopepD_reg_2"/>
    <property type="match status" value="1"/>
</dbReference>
<dbReference type="NCBIfam" id="TIGR04056">
    <property type="entry name" value="OMP_RagA_SusC"/>
    <property type="match status" value="1"/>
</dbReference>
<name>A0A5R9KS27_9BACT</name>
<proteinExistence type="inferred from homology"/>
<keyword evidence="11" id="KW-1185">Reference proteome</keyword>
<evidence type="ECO:0000256" key="8">
    <source>
        <dbReference type="SAM" id="MobiDB-lite"/>
    </source>
</evidence>
<dbReference type="InterPro" id="IPR023996">
    <property type="entry name" value="TonB-dep_OMP_SusC/RagA"/>
</dbReference>
<keyword evidence="6 7" id="KW-0998">Cell outer membrane</keyword>
<dbReference type="EMBL" id="VCEJ01000005">
    <property type="protein sequence ID" value="TLU98929.1"/>
    <property type="molecule type" value="Genomic_DNA"/>
</dbReference>
<gene>
    <name evidence="10" type="ORF">FEN17_20270</name>
</gene>
<reference evidence="10 11" key="1">
    <citation type="submission" date="2019-05" db="EMBL/GenBank/DDBJ databases">
        <authorList>
            <person name="Qu J.-H."/>
        </authorList>
    </citation>
    <scope>NUCLEOTIDE SEQUENCE [LARGE SCALE GENOMIC DNA]</scope>
    <source>
        <strain evidence="10 11">T17</strain>
    </source>
</reference>
<sequence length="1051" mass="113832">MKKSLEPFFFRHALALLLTTCFLTFTLAVQSVYAQAVKKVSGKVLDQKGAPIPGASIVVKQSTAGAIADAEGKFSISVPDNANILVVSYIGMKTQEVAIGSKTVLNDITLIEESVGLQEVVVTALGIERSAKTLTYATQKIGNDQINEVRDANFTNTLSGKIAGLTVTPSATGPGGATRIVLRGNRSIQGTNNALIVVDGVPIDNSTVSGQVRNDSGDDNRGTSGSDGVSNINPDDIESISVLKGAAGAALYGSRAANGVMMITTKKGKSGAVSVNVNSGVSFDRALTTPSLQNQYSQGAGGVYSAQATGNWGAAVTGQSVTDWQGKSVSLQAYPNNISDFYRTGLSSNNSISMSGGSEKMTTYLSYANNNATGIVPTNSLMRNTFNGRLGINITPKLSVDAKLTYTLQQIKNKPGVGGDGFVVANLSRIPRTVNLADLETYKTVSPSGIETPVYWTNPDPVYMNPYWTIHNTRHLENRSRVTSLVAIKYKFTDWLNLQGRISNDSYNDFNTHAYANNTANYARQPGGYYAEESALVSERNIDILLNGTNKISKDLVINYNIGGSMLFRRSRRRVNYADGLGIPNRFDLGFATNLGVTSATSQRDLHSVYGTAQLGFKDYLFIDVTARNDWSSTLPEPYSYFYPSVGLSAILSEMVRLPNWVSMAKVRASATKVGNDADPYLINQTYTYTRGSFGGYVGSASTKSIGNLKPELTQSLEFGTDWRFMENRFGIDFTYYKTNSKNQLLTVGAPASSGYASRYLNAGNIQNSGIEIVLSAKILHASAFTWDMGLNYARNKNKVVELYPGVTRVYLGSSQNVRTATPVIVEGGSYGDLYGYKWQKVNGQYLVNSAGVPIQTAAIEKVGNFNPKYTAGFTNNFSYKHFTLGLLVDGKFGGVVTSGTAAQNAYFGSADYTTKYRDAGSWTLPGVTAEGAANNVPINAEKFWQTVSQNNYSWAEFFTYSATSVRLRELTFGYEFKALPKFIKSAKISFVARNLFFIYRGSSIMDIPGIGKRKLDFDPEVSIGNSNYQGIEYNALPSTRSMGLNLKLSF</sequence>
<dbReference type="Pfam" id="PF07715">
    <property type="entry name" value="Plug"/>
    <property type="match status" value="1"/>
</dbReference>
<dbReference type="AlphaFoldDB" id="A0A5R9KS27"/>
<dbReference type="Gene3D" id="2.170.130.10">
    <property type="entry name" value="TonB-dependent receptor, plug domain"/>
    <property type="match status" value="1"/>
</dbReference>
<evidence type="ECO:0000313" key="11">
    <source>
        <dbReference type="Proteomes" id="UP000306402"/>
    </source>
</evidence>
<dbReference type="InterPro" id="IPR023997">
    <property type="entry name" value="TonB-dep_OMP_SusC/RagA_CS"/>
</dbReference>
<accession>A0A5R9KS27</accession>
<evidence type="ECO:0000313" key="10">
    <source>
        <dbReference type="EMBL" id="TLU98929.1"/>
    </source>
</evidence>
<comment type="caution">
    <text evidence="10">The sequence shown here is derived from an EMBL/GenBank/DDBJ whole genome shotgun (WGS) entry which is preliminary data.</text>
</comment>
<evidence type="ECO:0000256" key="4">
    <source>
        <dbReference type="ARBA" id="ARBA00022692"/>
    </source>
</evidence>
<evidence type="ECO:0000256" key="6">
    <source>
        <dbReference type="ARBA" id="ARBA00023237"/>
    </source>
</evidence>
<keyword evidence="3 7" id="KW-1134">Transmembrane beta strand</keyword>
<keyword evidence="4 7" id="KW-0812">Transmembrane</keyword>
<feature type="domain" description="TonB-dependent receptor plug" evidence="9">
    <location>
        <begin position="132"/>
        <end position="260"/>
    </location>
</feature>
<evidence type="ECO:0000256" key="1">
    <source>
        <dbReference type="ARBA" id="ARBA00004571"/>
    </source>
</evidence>
<dbReference type="InterPro" id="IPR037066">
    <property type="entry name" value="Plug_dom_sf"/>
</dbReference>
<evidence type="ECO:0000256" key="2">
    <source>
        <dbReference type="ARBA" id="ARBA00022448"/>
    </source>
</evidence>
<keyword evidence="2 7" id="KW-0813">Transport</keyword>
<dbReference type="InterPro" id="IPR008969">
    <property type="entry name" value="CarboxyPept-like_regulatory"/>
</dbReference>
<evidence type="ECO:0000259" key="9">
    <source>
        <dbReference type="Pfam" id="PF07715"/>
    </source>
</evidence>
<protein>
    <submittedName>
        <fullName evidence="10">SusC/RagA family TonB-linked outer membrane protein</fullName>
    </submittedName>
</protein>
<dbReference type="RefSeq" id="WP_138367219.1">
    <property type="nucleotide sequence ID" value="NZ_VCEJ01000005.1"/>
</dbReference>
<feature type="compositionally biased region" description="Polar residues" evidence="8">
    <location>
        <begin position="222"/>
        <end position="233"/>
    </location>
</feature>
<evidence type="ECO:0000256" key="5">
    <source>
        <dbReference type="ARBA" id="ARBA00023136"/>
    </source>
</evidence>
<dbReference type="NCBIfam" id="TIGR04057">
    <property type="entry name" value="SusC_RagA_signa"/>
    <property type="match status" value="1"/>
</dbReference>
<comment type="similarity">
    <text evidence="7">Belongs to the TonB-dependent receptor family.</text>
</comment>
<dbReference type="Gene3D" id="2.60.40.1120">
    <property type="entry name" value="Carboxypeptidase-like, regulatory domain"/>
    <property type="match status" value="1"/>
</dbReference>
<dbReference type="Proteomes" id="UP000306402">
    <property type="component" value="Unassembled WGS sequence"/>
</dbReference>
<feature type="region of interest" description="Disordered" evidence="8">
    <location>
        <begin position="207"/>
        <end position="234"/>
    </location>
</feature>
<dbReference type="InterPro" id="IPR012910">
    <property type="entry name" value="Plug_dom"/>
</dbReference>
<dbReference type="PROSITE" id="PS52016">
    <property type="entry name" value="TONB_DEPENDENT_REC_3"/>
    <property type="match status" value="1"/>
</dbReference>
<dbReference type="InterPro" id="IPR039426">
    <property type="entry name" value="TonB-dep_rcpt-like"/>
</dbReference>
<evidence type="ECO:0000256" key="7">
    <source>
        <dbReference type="PROSITE-ProRule" id="PRU01360"/>
    </source>
</evidence>
<evidence type="ECO:0000256" key="3">
    <source>
        <dbReference type="ARBA" id="ARBA00022452"/>
    </source>
</evidence>
<dbReference type="GO" id="GO:0009279">
    <property type="term" value="C:cell outer membrane"/>
    <property type="evidence" value="ECO:0007669"/>
    <property type="project" value="UniProtKB-SubCell"/>
</dbReference>
<comment type="subcellular location">
    <subcellularLocation>
        <location evidence="1 7">Cell outer membrane</location>
        <topology evidence="1 7">Multi-pass membrane protein</topology>
    </subcellularLocation>
</comment>
<organism evidence="10 11">
    <name type="scientific">Dyadobacter luticola</name>
    <dbReference type="NCBI Taxonomy" id="1979387"/>
    <lineage>
        <taxon>Bacteria</taxon>
        <taxon>Pseudomonadati</taxon>
        <taxon>Bacteroidota</taxon>
        <taxon>Cytophagia</taxon>
        <taxon>Cytophagales</taxon>
        <taxon>Spirosomataceae</taxon>
        <taxon>Dyadobacter</taxon>
    </lineage>
</organism>
<dbReference type="Gene3D" id="2.40.170.20">
    <property type="entry name" value="TonB-dependent receptor, beta-barrel domain"/>
    <property type="match status" value="1"/>
</dbReference>
<keyword evidence="5 7" id="KW-0472">Membrane</keyword>
<dbReference type="SUPFAM" id="SSF56935">
    <property type="entry name" value="Porins"/>
    <property type="match status" value="1"/>
</dbReference>
<dbReference type="SUPFAM" id="SSF49464">
    <property type="entry name" value="Carboxypeptidase regulatory domain-like"/>
    <property type="match status" value="1"/>
</dbReference>